<dbReference type="SUPFAM" id="SSF53850">
    <property type="entry name" value="Periplasmic binding protein-like II"/>
    <property type="match status" value="1"/>
</dbReference>
<dbReference type="Proteomes" id="UP000719412">
    <property type="component" value="Unassembled WGS sequence"/>
</dbReference>
<evidence type="ECO:0000259" key="22">
    <source>
        <dbReference type="SMART" id="SM00918"/>
    </source>
</evidence>
<dbReference type="FunFam" id="3.40.190.10:FF:000061">
    <property type="entry name" value="Glutamate receptor, ionotropic kainate"/>
    <property type="match status" value="1"/>
</dbReference>
<name>A0A8J6HDX2_TENMO</name>
<evidence type="ECO:0000256" key="3">
    <source>
        <dbReference type="ARBA" id="ARBA00022448"/>
    </source>
</evidence>
<keyword evidence="12" id="KW-0628">Postsynaptic cell membrane</keyword>
<dbReference type="Pfam" id="PF01094">
    <property type="entry name" value="ANF_receptor"/>
    <property type="match status" value="1"/>
</dbReference>
<dbReference type="InterPro" id="IPR028082">
    <property type="entry name" value="Peripla_BP_I"/>
</dbReference>
<evidence type="ECO:0000256" key="2">
    <source>
        <dbReference type="ARBA" id="ARBA00008685"/>
    </source>
</evidence>
<reference evidence="23" key="1">
    <citation type="journal article" date="2020" name="J Insects Food Feed">
        <title>The yellow mealworm (Tenebrio molitor) genome: a resource for the emerging insects as food and feed industry.</title>
        <authorList>
            <person name="Eriksson T."/>
            <person name="Andere A."/>
            <person name="Kelstrup H."/>
            <person name="Emery V."/>
            <person name="Picard C."/>
        </authorList>
    </citation>
    <scope>NUCLEOTIDE SEQUENCE</scope>
    <source>
        <strain evidence="23">Stoneville</strain>
        <tissue evidence="23">Whole head</tissue>
    </source>
</reference>
<keyword evidence="24" id="KW-1185">Reference proteome</keyword>
<feature type="transmembrane region" description="Helical" evidence="20">
    <location>
        <begin position="632"/>
        <end position="652"/>
    </location>
</feature>
<dbReference type="SMART" id="SM00918">
    <property type="entry name" value="Lig_chan-Glu_bd"/>
    <property type="match status" value="1"/>
</dbReference>
<dbReference type="GO" id="GO:0015276">
    <property type="term" value="F:ligand-gated monoatomic ion channel activity"/>
    <property type="evidence" value="ECO:0007669"/>
    <property type="project" value="InterPro"/>
</dbReference>
<keyword evidence="10" id="KW-0675">Receptor</keyword>
<keyword evidence="4" id="KW-1003">Cell membrane</keyword>
<dbReference type="CDD" id="cd06382">
    <property type="entry name" value="PBP1_iGluR_Kainate"/>
    <property type="match status" value="1"/>
</dbReference>
<evidence type="ECO:0000256" key="13">
    <source>
        <dbReference type="ARBA" id="ARBA00023286"/>
    </source>
</evidence>
<feature type="binding site" evidence="16">
    <location>
        <position position="686"/>
    </location>
    <ligand>
        <name>L-glutamate</name>
        <dbReference type="ChEBI" id="CHEBI:29985"/>
    </ligand>
</feature>
<dbReference type="InterPro" id="IPR001320">
    <property type="entry name" value="Iontro_rcpt_C"/>
</dbReference>
<dbReference type="Pfam" id="PF00060">
    <property type="entry name" value="Lig_chan"/>
    <property type="match status" value="1"/>
</dbReference>
<evidence type="ECO:0000256" key="1">
    <source>
        <dbReference type="ARBA" id="ARBA00004651"/>
    </source>
</evidence>
<organism evidence="23 24">
    <name type="scientific">Tenebrio molitor</name>
    <name type="common">Yellow mealworm beetle</name>
    <dbReference type="NCBI Taxonomy" id="7067"/>
    <lineage>
        <taxon>Eukaryota</taxon>
        <taxon>Metazoa</taxon>
        <taxon>Ecdysozoa</taxon>
        <taxon>Arthropoda</taxon>
        <taxon>Hexapoda</taxon>
        <taxon>Insecta</taxon>
        <taxon>Pterygota</taxon>
        <taxon>Neoptera</taxon>
        <taxon>Endopterygota</taxon>
        <taxon>Coleoptera</taxon>
        <taxon>Polyphaga</taxon>
        <taxon>Cucujiformia</taxon>
        <taxon>Tenebrionidae</taxon>
        <taxon>Tenebrio</taxon>
    </lineage>
</organism>
<dbReference type="InterPro" id="IPR001828">
    <property type="entry name" value="ANF_lig-bd_rcpt"/>
</dbReference>
<dbReference type="GO" id="GO:0045211">
    <property type="term" value="C:postsynaptic membrane"/>
    <property type="evidence" value="ECO:0007669"/>
    <property type="project" value="UniProtKB-SubCell"/>
</dbReference>
<evidence type="ECO:0000256" key="19">
    <source>
        <dbReference type="SAM" id="MobiDB-lite"/>
    </source>
</evidence>
<evidence type="ECO:0000256" key="4">
    <source>
        <dbReference type="ARBA" id="ARBA00022475"/>
    </source>
</evidence>
<comment type="subcellular location">
    <subcellularLocation>
        <location evidence="1">Cell membrane</location>
        <topology evidence="1">Multi-pass membrane protein</topology>
    </subcellularLocation>
    <subcellularLocation>
        <location evidence="15">Postsynaptic cell membrane</location>
    </subcellularLocation>
</comment>
<dbReference type="GO" id="GO:0038023">
    <property type="term" value="F:signaling receptor activity"/>
    <property type="evidence" value="ECO:0007669"/>
    <property type="project" value="InterPro"/>
</dbReference>
<evidence type="ECO:0000256" key="20">
    <source>
        <dbReference type="SAM" id="Phobius"/>
    </source>
</evidence>
<evidence type="ECO:0000256" key="17">
    <source>
        <dbReference type="PIRSR" id="PIRSR601508-2"/>
    </source>
</evidence>
<keyword evidence="13" id="KW-1071">Ligand-gated ion channel</keyword>
<keyword evidence="5 20" id="KW-0812">Transmembrane</keyword>
<dbReference type="FunFam" id="1.10.287.70:FF:000105">
    <property type="entry name" value="Eye-enriched kainate receptor, isoform A"/>
    <property type="match status" value="1"/>
</dbReference>
<sequence length="970" mass="109805">MTASVAVVYIVLMNVLVCGCAGTMKIGAIFDTADAQKERAFELAVERLGKLSKKNYKIEAVIERLDVDDPLAAMSATCSLMKQGVAGILGPTLEHNSRTVQSICDDKDVPHLDVRWVDEPTTPTINFYPSQSMLTQLFIDIIRAWEYKDFVVLYDNAESLKRMTRFLQVYNNNNYKIVFRQLEKYGNYRPALKEVRKSGATHLMLDCSTEIVKDVLTQAQQVGLMSDKHYFFITNFDLQTIDLVPFQFSETNITGIRLFDPQSEPIRDLAEFIFAEDIARDPMFVFSAPYKLHLDVILIVDAVMMFGEVLEELPETPKSIDCDQNDRWLSGLTITNLVKGKQYSGLSGIIAFDGVGYRNNLMVDVIELKEGGITKVGNWSDEKSIQKLTIDRPPYENDVRKQALKHKSFRVLISLIEPFARYKRVSDTSLRGNSEYEGFAIDLIHELSVIEGFNYTFLNQIDKKNGDYNPVKREWEGMIGAIRANVSAALKIYFWFILIFQEADLAIADLTITSDRQQAVDFTTPFMNLGISILYQKPRKAPPSFFSFADPFALEIWILVALSYLTVSMVLFVLGRICSSEWTNPYPCIEEPEYLVNQLSLRNCFWFVSGSIMQQGTEIGPLALSTRMVAGIWWFFTLIMVSSYTANLAVFLTRETPIPHFNDVFELVKNAETKGIKWGAKKDGSTVNFFKASRNRFKEYGQIYDFMMDHAGDVLVSDPTLGVERAERENYAFFMEITSIEYEIQRRCNLTKVGKLLDEKSYGIAMRKNSTYRSVLSRAILDLQHSGKLNELKRKWWEEKRGGGFCESEDDQSEATALNLKNVGGVFWVTMGGVLIAVKMENVIVGVTSERCKNVETHFIDGKSEIPLFHWQIFNIEVPQVIHITVASPSIRGRSAISVDVGRDRNRESAFEAHQNLELVTANNHQSVSQNPSSCDLGSTRNALTAFSRPSGGDSRDVEETVKTATVRAS</sequence>
<keyword evidence="6 20" id="KW-1133">Transmembrane helix</keyword>
<evidence type="ECO:0000256" key="18">
    <source>
        <dbReference type="PIRSR" id="PIRSR601508-3"/>
    </source>
</evidence>
<dbReference type="Gene3D" id="3.40.190.10">
    <property type="entry name" value="Periplasmic binding protein-like II"/>
    <property type="match status" value="2"/>
</dbReference>
<keyword evidence="18" id="KW-1015">Disulfide bond</keyword>
<evidence type="ECO:0000259" key="21">
    <source>
        <dbReference type="SMART" id="SM00079"/>
    </source>
</evidence>
<evidence type="ECO:0000256" key="7">
    <source>
        <dbReference type="ARBA" id="ARBA00023018"/>
    </source>
</evidence>
<keyword evidence="14" id="KW-0407">Ion channel</keyword>
<dbReference type="Gene3D" id="1.10.287.70">
    <property type="match status" value="1"/>
</dbReference>
<dbReference type="InterPro" id="IPR019594">
    <property type="entry name" value="Glu/Gly-bd"/>
</dbReference>
<dbReference type="InterPro" id="IPR015683">
    <property type="entry name" value="Ionotropic_Glu_rcpt"/>
</dbReference>
<evidence type="ECO:0000256" key="9">
    <source>
        <dbReference type="ARBA" id="ARBA00023136"/>
    </source>
</evidence>
<proteinExistence type="inferred from homology"/>
<feature type="region of interest" description="Disordered" evidence="19">
    <location>
        <begin position="946"/>
        <end position="970"/>
    </location>
</feature>
<reference evidence="23" key="2">
    <citation type="submission" date="2021-08" db="EMBL/GenBank/DDBJ databases">
        <authorList>
            <person name="Eriksson T."/>
        </authorList>
    </citation>
    <scope>NUCLEOTIDE SEQUENCE</scope>
    <source>
        <strain evidence="23">Stoneville</strain>
        <tissue evidence="23">Whole head</tissue>
    </source>
</reference>
<accession>A0A8J6HDX2</accession>
<dbReference type="EMBL" id="JABDTM020026159">
    <property type="protein sequence ID" value="KAH0812297.1"/>
    <property type="molecule type" value="Genomic_DNA"/>
</dbReference>
<evidence type="ECO:0000256" key="8">
    <source>
        <dbReference type="ARBA" id="ARBA00023065"/>
    </source>
</evidence>
<evidence type="ECO:0000256" key="11">
    <source>
        <dbReference type="ARBA" id="ARBA00023180"/>
    </source>
</evidence>
<dbReference type="SUPFAM" id="SSF53822">
    <property type="entry name" value="Periplasmic binding protein-like I"/>
    <property type="match status" value="1"/>
</dbReference>
<evidence type="ECO:0000256" key="10">
    <source>
        <dbReference type="ARBA" id="ARBA00023170"/>
    </source>
</evidence>
<dbReference type="AlphaFoldDB" id="A0A8J6HDX2"/>
<comment type="caution">
    <text evidence="23">The sequence shown here is derived from an EMBL/GenBank/DDBJ whole genome shotgun (WGS) entry which is preliminary data.</text>
</comment>
<feature type="binding site" evidence="16">
    <location>
        <position position="511"/>
    </location>
    <ligand>
        <name>L-glutamate</name>
        <dbReference type="ChEBI" id="CHEBI:29985"/>
    </ligand>
</feature>
<dbReference type="PANTHER" id="PTHR18966">
    <property type="entry name" value="IONOTROPIC GLUTAMATE RECEPTOR"/>
    <property type="match status" value="1"/>
</dbReference>
<gene>
    <name evidence="23" type="ORF">GEV33_010494</name>
</gene>
<keyword evidence="9 20" id="KW-0472">Membrane</keyword>
<feature type="domain" description="Ionotropic glutamate receptor L-glutamate and glycine-binding" evidence="22">
    <location>
        <begin position="418"/>
        <end position="484"/>
    </location>
</feature>
<evidence type="ECO:0000256" key="6">
    <source>
        <dbReference type="ARBA" id="ARBA00022989"/>
    </source>
</evidence>
<dbReference type="PRINTS" id="PR00177">
    <property type="entry name" value="NMDARECEPTOR"/>
</dbReference>
<feature type="disulfide bond" evidence="18">
    <location>
        <begin position="748"/>
        <end position="806"/>
    </location>
</feature>
<feature type="domain" description="Ionotropic glutamate receptor C-terminal" evidence="21">
    <location>
        <begin position="408"/>
        <end position="799"/>
    </location>
</feature>
<feature type="site" description="Interaction with the cone snail toxin Con-ikot-ikot" evidence="17">
    <location>
        <position position="691"/>
    </location>
</feature>
<evidence type="ECO:0000256" key="12">
    <source>
        <dbReference type="ARBA" id="ARBA00023257"/>
    </source>
</evidence>
<feature type="binding site" evidence="16">
    <location>
        <position position="516"/>
    </location>
    <ligand>
        <name>L-glutamate</name>
        <dbReference type="ChEBI" id="CHEBI:29985"/>
    </ligand>
</feature>
<evidence type="ECO:0000256" key="16">
    <source>
        <dbReference type="PIRSR" id="PIRSR601508-1"/>
    </source>
</evidence>
<keyword evidence="7" id="KW-0770">Synapse</keyword>
<dbReference type="SMART" id="SM00079">
    <property type="entry name" value="PBPe"/>
    <property type="match status" value="1"/>
</dbReference>
<feature type="binding site" evidence="16">
    <location>
        <position position="685"/>
    </location>
    <ligand>
        <name>L-glutamate</name>
        <dbReference type="ChEBI" id="CHEBI:29985"/>
    </ligand>
</feature>
<evidence type="ECO:0000256" key="5">
    <source>
        <dbReference type="ARBA" id="ARBA00022692"/>
    </source>
</evidence>
<keyword evidence="8" id="KW-0406">Ion transport</keyword>
<evidence type="ECO:0000256" key="15">
    <source>
        <dbReference type="ARBA" id="ARBA00034100"/>
    </source>
</evidence>
<evidence type="ECO:0000256" key="14">
    <source>
        <dbReference type="ARBA" id="ARBA00023303"/>
    </source>
</evidence>
<feature type="transmembrane region" description="Helical" evidence="20">
    <location>
        <begin position="556"/>
        <end position="574"/>
    </location>
</feature>
<evidence type="ECO:0000313" key="23">
    <source>
        <dbReference type="EMBL" id="KAH0812297.1"/>
    </source>
</evidence>
<comment type="similarity">
    <text evidence="2">Belongs to the glutamate-gated ion channel (TC 1.A.10.1) family.</text>
</comment>
<dbReference type="Pfam" id="PF10613">
    <property type="entry name" value="Lig_chan-Glu_bd"/>
    <property type="match status" value="2"/>
</dbReference>
<keyword evidence="11" id="KW-0325">Glycoprotein</keyword>
<dbReference type="InterPro" id="IPR001508">
    <property type="entry name" value="Iono_Glu_rcpt_met"/>
</dbReference>
<evidence type="ECO:0000313" key="24">
    <source>
        <dbReference type="Proteomes" id="UP000719412"/>
    </source>
</evidence>
<keyword evidence="3" id="KW-0813">Transport</keyword>
<dbReference type="Gene3D" id="3.40.50.2300">
    <property type="match status" value="2"/>
</dbReference>
<feature type="binding site" evidence="16">
    <location>
        <position position="736"/>
    </location>
    <ligand>
        <name>L-glutamate</name>
        <dbReference type="ChEBI" id="CHEBI:29985"/>
    </ligand>
</feature>
<protein>
    <submittedName>
        <fullName evidence="23">Uncharacterized protein</fullName>
    </submittedName>
</protein>